<evidence type="ECO:0000259" key="2">
    <source>
        <dbReference type="Pfam" id="PF00266"/>
    </source>
</evidence>
<sequence length="450" mass="51029">MKLMNSSASLEERREDFPALGRRRNGMPPVYLDNACTTLVPRQVMESLQECYANYPACGGRRSRHWFAEEVSDRIEGNPDKGIKGSRRILAEFIHAGSENEIVFTLNTTHALNLVALGFPFRSGDVVLLTDKEHNSNLVPWLRLQKAGLIRVDYTVPDDRDLFDLEAFEGKLKNGRVRLVSMGHTSNVTGYTLPAREIIRIAHQYGALVLLDSAQAVPHQVIDVQDLDVDFLAFSLHKMCGPRGVGVLYGKKDLLGRYLQEEEGGGFVLEPVFLGGGTVADATYSSYRLLDPPECFEAGIQNYPALIAAGAAVKYVQQIGMERISAHEGRLNRFLTGELMNRYGDTGWFRIFGPQDAEQRGGILTFEVKRPNAVRIAEELSRKRNVMIRDGVFCVHSYFNERFGQGWTLPRSHDEHRMVYRVSCYFYNTVEECRIFLETLEEIFRERSYL</sequence>
<accession>A0A1H7ZY80</accession>
<dbReference type="InterPro" id="IPR015424">
    <property type="entry name" value="PyrdxlP-dep_Trfase"/>
</dbReference>
<dbReference type="AlphaFoldDB" id="A0A1H7ZY80"/>
<feature type="domain" description="Aminotransferase class V" evidence="2">
    <location>
        <begin position="30"/>
        <end position="433"/>
    </location>
</feature>
<dbReference type="PANTHER" id="PTHR43586:SF8">
    <property type="entry name" value="CYSTEINE DESULFURASE 1, CHLOROPLASTIC"/>
    <property type="match status" value="1"/>
</dbReference>
<dbReference type="InterPro" id="IPR015422">
    <property type="entry name" value="PyrdxlP-dep_Trfase_small"/>
</dbReference>
<reference evidence="3 4" key="1">
    <citation type="submission" date="2016-10" db="EMBL/GenBank/DDBJ databases">
        <authorList>
            <person name="de Groot N.N."/>
        </authorList>
    </citation>
    <scope>NUCLEOTIDE SEQUENCE [LARGE SCALE GENOMIC DNA]</scope>
    <source>
        <strain evidence="3 4">DSM 8423</strain>
    </source>
</reference>
<dbReference type="EMBL" id="FOBS01000028">
    <property type="protein sequence ID" value="SEM63420.1"/>
    <property type="molecule type" value="Genomic_DNA"/>
</dbReference>
<dbReference type="OrthoDB" id="9808002at2"/>
<organism evidence="3 4">
    <name type="scientific">Syntrophus gentianae</name>
    <dbReference type="NCBI Taxonomy" id="43775"/>
    <lineage>
        <taxon>Bacteria</taxon>
        <taxon>Pseudomonadati</taxon>
        <taxon>Thermodesulfobacteriota</taxon>
        <taxon>Syntrophia</taxon>
        <taxon>Syntrophales</taxon>
        <taxon>Syntrophaceae</taxon>
        <taxon>Syntrophus</taxon>
    </lineage>
</organism>
<keyword evidence="1" id="KW-0663">Pyridoxal phosphate</keyword>
<gene>
    <name evidence="3" type="ORF">SAMN04489760_12838</name>
</gene>
<dbReference type="Gene3D" id="3.40.640.10">
    <property type="entry name" value="Type I PLP-dependent aspartate aminotransferase-like (Major domain)"/>
    <property type="match status" value="1"/>
</dbReference>
<dbReference type="Pfam" id="PF00266">
    <property type="entry name" value="Aminotran_5"/>
    <property type="match status" value="1"/>
</dbReference>
<protein>
    <submittedName>
        <fullName evidence="3">Cysteine desulfurase</fullName>
    </submittedName>
</protein>
<dbReference type="Proteomes" id="UP000198744">
    <property type="component" value="Unassembled WGS sequence"/>
</dbReference>
<dbReference type="STRING" id="43775.SAMN04489760_12838"/>
<keyword evidence="4" id="KW-1185">Reference proteome</keyword>
<dbReference type="Gene3D" id="3.90.1150.10">
    <property type="entry name" value="Aspartate Aminotransferase, domain 1"/>
    <property type="match status" value="1"/>
</dbReference>
<dbReference type="InterPro" id="IPR000192">
    <property type="entry name" value="Aminotrans_V_dom"/>
</dbReference>
<proteinExistence type="predicted"/>
<name>A0A1H7ZY80_9BACT</name>
<dbReference type="PANTHER" id="PTHR43586">
    <property type="entry name" value="CYSTEINE DESULFURASE"/>
    <property type="match status" value="1"/>
</dbReference>
<evidence type="ECO:0000313" key="3">
    <source>
        <dbReference type="EMBL" id="SEM63420.1"/>
    </source>
</evidence>
<evidence type="ECO:0000313" key="4">
    <source>
        <dbReference type="Proteomes" id="UP000198744"/>
    </source>
</evidence>
<dbReference type="SUPFAM" id="SSF53383">
    <property type="entry name" value="PLP-dependent transferases"/>
    <property type="match status" value="1"/>
</dbReference>
<dbReference type="InterPro" id="IPR015421">
    <property type="entry name" value="PyrdxlP-dep_Trfase_major"/>
</dbReference>
<evidence type="ECO:0000256" key="1">
    <source>
        <dbReference type="ARBA" id="ARBA00022898"/>
    </source>
</evidence>